<keyword evidence="7" id="KW-1185">Reference proteome</keyword>
<dbReference type="SUPFAM" id="SSF48726">
    <property type="entry name" value="Immunoglobulin"/>
    <property type="match status" value="2"/>
</dbReference>
<evidence type="ECO:0000259" key="5">
    <source>
        <dbReference type="PROSITE" id="PS50835"/>
    </source>
</evidence>
<evidence type="ECO:0000256" key="2">
    <source>
        <dbReference type="SAM" id="MobiDB-lite"/>
    </source>
</evidence>
<dbReference type="AlphaFoldDB" id="A0A1B0A3L1"/>
<evidence type="ECO:0000256" key="1">
    <source>
        <dbReference type="SAM" id="Coils"/>
    </source>
</evidence>
<dbReference type="GO" id="GO:0032589">
    <property type="term" value="C:neuron projection membrane"/>
    <property type="evidence" value="ECO:0007669"/>
    <property type="project" value="TreeGrafter"/>
</dbReference>
<evidence type="ECO:0000256" key="4">
    <source>
        <dbReference type="SAM" id="SignalP"/>
    </source>
</evidence>
<dbReference type="InterPro" id="IPR036179">
    <property type="entry name" value="Ig-like_dom_sf"/>
</dbReference>
<feature type="transmembrane region" description="Helical" evidence="3">
    <location>
        <begin position="49"/>
        <end position="67"/>
    </location>
</feature>
<dbReference type="FunFam" id="2.60.40.10:FF:000129">
    <property type="entry name" value="CLUMA_CG018772, isoform A"/>
    <property type="match status" value="1"/>
</dbReference>
<feature type="signal peptide" evidence="4">
    <location>
        <begin position="1"/>
        <end position="25"/>
    </location>
</feature>
<feature type="domain" description="Ig-like" evidence="5">
    <location>
        <begin position="163"/>
        <end position="259"/>
    </location>
</feature>
<dbReference type="CDD" id="cd00099">
    <property type="entry name" value="IgV"/>
    <property type="match status" value="2"/>
</dbReference>
<sequence length="553" mass="63125">MKFLGWIFISISFIVCILNEQCIQAHQSNISQWCGKSNLKQTPINDKKLFLLFFLLLFSFFIGTVTLPQQERQNQYTIEDTSQRSAQSLTHNHLLFLNMMNNKKDENNKENDHIVDVHFNRLNGQQQRKQPHYQRRHKQILTSGLKGEHDGLNKDFLKLPSRPPYFDFGMPRNITARSGQTAAITCRVENLGDKSVSWIRKRDLHILTAGILTYTSDERFKVIRTGGSKNWSLHIRYAQPRDSGIYECQVNTEPKISMAFRLNVVVTPPDAKAFISGPMDLYVKVGSAITLTCHVKQPSSMHDIGPIHWYRGPYILTPFAVHPNDAAIDMQRISMESKLGDKLQSRLRISNVQLADTGNYTCMPTTAELASVTVNVINDENPAAMQKSTAASYLTLSQQRLQQRSAKIQKFPSSILRVDSWKAFQVIDADIEINNNNNNEMNADIEKANKDTKRENDNEINPETSSSKQVLLPINAPIDWPKINKTTPHRPCKTYHRKRLPDDNNAGENPLAKRSLFAASKPFKGYYQLGNIYKRVFQEDVKGLHRAENDVVV</sequence>
<evidence type="ECO:0000256" key="3">
    <source>
        <dbReference type="SAM" id="Phobius"/>
    </source>
</evidence>
<keyword evidence="3" id="KW-1133">Transmembrane helix</keyword>
<evidence type="ECO:0000313" key="7">
    <source>
        <dbReference type="Proteomes" id="UP000092445"/>
    </source>
</evidence>
<dbReference type="STRING" id="7398.A0A1B0A3L1"/>
<organism evidence="6 7">
    <name type="scientific">Glossina pallidipes</name>
    <name type="common">Tsetse fly</name>
    <dbReference type="NCBI Taxonomy" id="7398"/>
    <lineage>
        <taxon>Eukaryota</taxon>
        <taxon>Metazoa</taxon>
        <taxon>Ecdysozoa</taxon>
        <taxon>Arthropoda</taxon>
        <taxon>Hexapoda</taxon>
        <taxon>Insecta</taxon>
        <taxon>Pterygota</taxon>
        <taxon>Neoptera</taxon>
        <taxon>Endopterygota</taxon>
        <taxon>Diptera</taxon>
        <taxon>Brachycera</taxon>
        <taxon>Muscomorpha</taxon>
        <taxon>Hippoboscoidea</taxon>
        <taxon>Glossinidae</taxon>
        <taxon>Glossina</taxon>
    </lineage>
</organism>
<dbReference type="PROSITE" id="PS50835">
    <property type="entry name" value="IG_LIKE"/>
    <property type="match status" value="2"/>
</dbReference>
<dbReference type="PANTHER" id="PTHR23279">
    <property type="entry name" value="DEFECTIVE PROBOSCIS EXTENSION RESPONSE DPR -RELATED"/>
    <property type="match status" value="1"/>
</dbReference>
<dbReference type="FunFam" id="2.60.40.10:FF:001575">
    <property type="entry name" value="Uncharacterized protein, isoform B"/>
    <property type="match status" value="1"/>
</dbReference>
<dbReference type="InterPro" id="IPR037448">
    <property type="entry name" value="Zig-8"/>
</dbReference>
<dbReference type="Pfam" id="PF07679">
    <property type="entry name" value="I-set"/>
    <property type="match status" value="1"/>
</dbReference>
<dbReference type="InterPro" id="IPR013783">
    <property type="entry name" value="Ig-like_fold"/>
</dbReference>
<dbReference type="SMART" id="SM00409">
    <property type="entry name" value="IG"/>
    <property type="match status" value="2"/>
</dbReference>
<keyword evidence="4" id="KW-0732">Signal</keyword>
<keyword evidence="3" id="KW-0812">Transmembrane</keyword>
<dbReference type="Proteomes" id="UP000092445">
    <property type="component" value="Unassembled WGS sequence"/>
</dbReference>
<reference evidence="7" key="1">
    <citation type="submission" date="2014-03" db="EMBL/GenBank/DDBJ databases">
        <authorList>
            <person name="Aksoy S."/>
            <person name="Warren W."/>
            <person name="Wilson R.K."/>
        </authorList>
    </citation>
    <scope>NUCLEOTIDE SEQUENCE [LARGE SCALE GENOMIC DNA]</scope>
    <source>
        <strain evidence="7">IAEA</strain>
    </source>
</reference>
<protein>
    <recommendedName>
        <fullName evidence="5">Ig-like domain-containing protein</fullName>
    </recommendedName>
</protein>
<dbReference type="InterPro" id="IPR007110">
    <property type="entry name" value="Ig-like_dom"/>
</dbReference>
<accession>A0A1B0A3L1</accession>
<feature type="compositionally biased region" description="Basic residues" evidence="2">
    <location>
        <begin position="487"/>
        <end position="499"/>
    </location>
</feature>
<dbReference type="Pfam" id="PF07686">
    <property type="entry name" value="V-set"/>
    <property type="match status" value="1"/>
</dbReference>
<keyword evidence="1" id="KW-0175">Coiled coil</keyword>
<dbReference type="PANTHER" id="PTHR23279:SF4">
    <property type="entry name" value="DEFECTIVE PROBOSCIS EXTENSION RESPONSE 2, ISOFORM F-RELATED"/>
    <property type="match status" value="1"/>
</dbReference>
<reference evidence="6" key="2">
    <citation type="submission" date="2020-05" db="UniProtKB">
        <authorList>
            <consortium name="EnsemblMetazoa"/>
        </authorList>
    </citation>
    <scope>IDENTIFICATION</scope>
    <source>
        <strain evidence="6">IAEA</strain>
    </source>
</reference>
<feature type="coiled-coil region" evidence="1">
    <location>
        <begin position="431"/>
        <end position="458"/>
    </location>
</feature>
<feature type="region of interest" description="Disordered" evidence="2">
    <location>
        <begin position="482"/>
        <end position="510"/>
    </location>
</feature>
<evidence type="ECO:0000313" key="6">
    <source>
        <dbReference type="EnsemblMetazoa" id="GPAI033408-PA"/>
    </source>
</evidence>
<dbReference type="InterPro" id="IPR013098">
    <property type="entry name" value="Ig_I-set"/>
</dbReference>
<dbReference type="SMART" id="SM00406">
    <property type="entry name" value="IGv"/>
    <property type="match status" value="2"/>
</dbReference>
<dbReference type="Gene3D" id="2.60.40.10">
    <property type="entry name" value="Immunoglobulins"/>
    <property type="match status" value="2"/>
</dbReference>
<feature type="chain" id="PRO_5008403440" description="Ig-like domain-containing protein" evidence="4">
    <location>
        <begin position="26"/>
        <end position="553"/>
    </location>
</feature>
<dbReference type="EnsemblMetazoa" id="GPAI033408-RA">
    <property type="protein sequence ID" value="GPAI033408-PA"/>
    <property type="gene ID" value="GPAI033408"/>
</dbReference>
<dbReference type="VEuPathDB" id="VectorBase:GPAI033408"/>
<feature type="domain" description="Ig-like" evidence="5">
    <location>
        <begin position="269"/>
        <end position="373"/>
    </location>
</feature>
<dbReference type="GO" id="GO:0050808">
    <property type="term" value="P:synapse organization"/>
    <property type="evidence" value="ECO:0007669"/>
    <property type="project" value="TreeGrafter"/>
</dbReference>
<proteinExistence type="predicted"/>
<keyword evidence="3" id="KW-0472">Membrane</keyword>
<name>A0A1B0A3L1_GLOPL</name>
<dbReference type="InterPro" id="IPR013106">
    <property type="entry name" value="Ig_V-set"/>
</dbReference>
<dbReference type="InterPro" id="IPR003599">
    <property type="entry name" value="Ig_sub"/>
</dbReference>
<dbReference type="InterPro" id="IPR003598">
    <property type="entry name" value="Ig_sub2"/>
</dbReference>
<dbReference type="SMART" id="SM00408">
    <property type="entry name" value="IGc2"/>
    <property type="match status" value="2"/>
</dbReference>